<evidence type="ECO:0000259" key="4">
    <source>
        <dbReference type="Pfam" id="PF21269"/>
    </source>
</evidence>
<gene>
    <name evidence="5" type="ORF">HD593_005133</name>
</gene>
<keyword evidence="2 5" id="KW-0328">Glycosyltransferase</keyword>
<dbReference type="SUPFAM" id="SSF53756">
    <property type="entry name" value="UDP-Glycosyltransferase/glycogen phosphorylase"/>
    <property type="match status" value="1"/>
</dbReference>
<evidence type="ECO:0000313" key="5">
    <source>
        <dbReference type="EMBL" id="MBB6550338.1"/>
    </source>
</evidence>
<accession>A0A7X0NVE7</accession>
<dbReference type="AlphaFoldDB" id="A0A7X0NVE7"/>
<dbReference type="GO" id="GO:0102986">
    <property type="term" value="F:trehalose synthase activity"/>
    <property type="evidence" value="ECO:0007669"/>
    <property type="project" value="UniProtKB-EC"/>
</dbReference>
<dbReference type="EC" id="2.4.1.245" evidence="5"/>
<comment type="similarity">
    <text evidence="1">Belongs to the glycosyltransferase group 1 family. Glycosyltransferase 4 subfamily.</text>
</comment>
<dbReference type="Gene3D" id="3.40.50.2000">
    <property type="entry name" value="Glycogen Phosphorylase B"/>
    <property type="match status" value="2"/>
</dbReference>
<name>A0A7X0NVE7_9ACTN</name>
<dbReference type="PANTHER" id="PTHR47779:SF1">
    <property type="entry name" value="SYNTHASE (CCG-9), PUTATIVE (AFU_ORTHOLOGUE AFUA_3G12100)-RELATED"/>
    <property type="match status" value="1"/>
</dbReference>
<dbReference type="InterPro" id="IPR052078">
    <property type="entry name" value="Trehalose_Metab_GTase"/>
</dbReference>
<dbReference type="EMBL" id="JACHMI010000001">
    <property type="protein sequence ID" value="MBB6550338.1"/>
    <property type="molecule type" value="Genomic_DNA"/>
</dbReference>
<dbReference type="PANTHER" id="PTHR47779">
    <property type="entry name" value="SYNTHASE (CCG-9), PUTATIVE (AFU_ORTHOLOGUE AFUA_3G12100)-RELATED"/>
    <property type="match status" value="1"/>
</dbReference>
<dbReference type="InterPro" id="IPR049438">
    <property type="entry name" value="TreT_GT1"/>
</dbReference>
<feature type="domain" description="Trehalose synthase N-terminal" evidence="4">
    <location>
        <begin position="46"/>
        <end position="193"/>
    </location>
</feature>
<comment type="caution">
    <text evidence="5">The sequence shown here is derived from an EMBL/GenBank/DDBJ whole genome shotgun (WGS) entry which is preliminary data.</text>
</comment>
<evidence type="ECO:0000256" key="3">
    <source>
        <dbReference type="ARBA" id="ARBA00022679"/>
    </source>
</evidence>
<proteinExistence type="inferred from homology"/>
<reference evidence="5 6" key="1">
    <citation type="submission" date="2020-08" db="EMBL/GenBank/DDBJ databases">
        <title>Sequencing the genomes of 1000 actinobacteria strains.</title>
        <authorList>
            <person name="Klenk H.-P."/>
        </authorList>
    </citation>
    <scope>NUCLEOTIDE SEQUENCE [LARGE SCALE GENOMIC DNA]</scope>
    <source>
        <strain evidence="5 6">DSM 43768</strain>
    </source>
</reference>
<dbReference type="Pfam" id="PF13692">
    <property type="entry name" value="Glyco_trans_1_4"/>
    <property type="match status" value="1"/>
</dbReference>
<protein>
    <submittedName>
        <fullName evidence="5">Trehalose synthase</fullName>
        <ecNumber evidence="5">2.4.1.245</ecNumber>
    </submittedName>
</protein>
<keyword evidence="6" id="KW-1185">Reference proteome</keyword>
<evidence type="ECO:0000256" key="2">
    <source>
        <dbReference type="ARBA" id="ARBA00022676"/>
    </source>
</evidence>
<dbReference type="Pfam" id="PF21269">
    <property type="entry name" value="TreT_GT1"/>
    <property type="match status" value="1"/>
</dbReference>
<evidence type="ECO:0000256" key="1">
    <source>
        <dbReference type="ARBA" id="ARBA00009481"/>
    </source>
</evidence>
<dbReference type="RefSeq" id="WP_185104627.1">
    <property type="nucleotide sequence ID" value="NZ_BAAAXY010000204.1"/>
</dbReference>
<keyword evidence="3 5" id="KW-0808">Transferase</keyword>
<dbReference type="Proteomes" id="UP000565579">
    <property type="component" value="Unassembled WGS sequence"/>
</dbReference>
<organism evidence="5 6">
    <name type="scientific">Nonomuraea rubra</name>
    <dbReference type="NCBI Taxonomy" id="46180"/>
    <lineage>
        <taxon>Bacteria</taxon>
        <taxon>Bacillati</taxon>
        <taxon>Actinomycetota</taxon>
        <taxon>Actinomycetes</taxon>
        <taxon>Streptosporangiales</taxon>
        <taxon>Streptosporangiaceae</taxon>
        <taxon>Nonomuraea</taxon>
    </lineage>
</organism>
<sequence>MLTPGVTPTTFELPRFEALLGPDRTAELHAAAAVIREALDGRTLWHVNSTGKGGGVAEMLHTLLPLYAELGVRVRWMVIGGDERFFALTKRLGLGLYGIDTGDGPLRAAERDAYLDGLGPAGDRLLELVEAGDVVVLHDHQTAGLVPRLAGQSVEVYWRCHVGVDEPTEASERAWELIAPLLDGAHRLLFSVPWHIPERFRDRPASVLPPFISPFSPKNRELEPESVTAALIRCGLRRAGGNGGPPVTVIAETAPGPDEKLLTQVSRWDRLKDMEGVLAAVTEFVPEGFLALVGPDPAGIADDIEQAMVFDRCHEAWRRLPPGRRRRVALVCLPMTDPGENALLVNAIQRASQVVMQKSLAEGFGLTVTEAMWKSRPVVAAGVGGIRAQIDHGRTGLLVGDPHDLGGFGALVTSVAGGGADAELMGARARDRVRRDFLPDQDVIRMARLLRAR</sequence>
<evidence type="ECO:0000313" key="6">
    <source>
        <dbReference type="Proteomes" id="UP000565579"/>
    </source>
</evidence>